<feature type="domain" description="Transposase IS116/IS110/IS902 C-terminal" evidence="2">
    <location>
        <begin position="214"/>
        <end position="288"/>
    </location>
</feature>
<name>A0A1A9NGD5_9BURK</name>
<reference evidence="5 6" key="1">
    <citation type="submission" date="2016-04" db="EMBL/GenBank/DDBJ databases">
        <title>Reclassification of Paraburkholderia panaciterrae (Farh et al. 2015) Dobritsa &amp; Samadpour 2016 as a later homotypic synonym of Paraburkholderia ginsengiterrae (Farh et al. 2015) Dobritsa &amp; Samadpour 2016.</title>
        <authorList>
            <person name="Dobritsa A.P."/>
            <person name="Kutumbaka K."/>
            <person name="Samadpour M."/>
        </authorList>
    </citation>
    <scope>NUCLEOTIDE SEQUENCE [LARGE SCALE GENOMIC DNA]</scope>
    <source>
        <strain evidence="4 6">DCY85</strain>
        <strain evidence="3 5">DCY85-1</strain>
    </source>
</reference>
<proteinExistence type="predicted"/>
<feature type="domain" description="Transposase IS110-like N-terminal" evidence="1">
    <location>
        <begin position="11"/>
        <end position="150"/>
    </location>
</feature>
<dbReference type="NCBIfam" id="NF033542">
    <property type="entry name" value="transpos_IS110"/>
    <property type="match status" value="1"/>
</dbReference>
<dbReference type="Pfam" id="PF01548">
    <property type="entry name" value="DEDD_Tnp_IS110"/>
    <property type="match status" value="1"/>
</dbReference>
<sequence>MGTIMDAVSLIGVDLGKHYFHLHAQDASGRIVFRKKFTRGQMLTLLGNFPSCTVVMEACAGAHWIARRLQALGHEARLISPQFVKPFRQGNKNDFADAQAICEAASRPSMRFVSPHNEAQQVVSALHRVREALVRERTGTINQIHAFLLEFGVSLPKGMTVIRRLPTVLAAEPLPSRLIVLLERLHAHFRYLDEQIVQIERELLSQLHEDERSERLLEIPGIGPMTASVLMSELGDARQYGSARQFAASIGLVPRQYSTGGKPTLLGISKRGDKNLRRLLVQCARVIMQGIERRTDLLGAWVRGLLARRHSNVVACALANKLARIAWAILAKGTHYRSRQAVPAA</sequence>
<evidence type="ECO:0000313" key="3">
    <source>
        <dbReference type="EMBL" id="OAJ52289.1"/>
    </source>
</evidence>
<dbReference type="STRING" id="1462993.A6V36_37385"/>
<dbReference type="GO" id="GO:0006313">
    <property type="term" value="P:DNA transposition"/>
    <property type="evidence" value="ECO:0007669"/>
    <property type="project" value="InterPro"/>
</dbReference>
<dbReference type="GO" id="GO:0004803">
    <property type="term" value="F:transposase activity"/>
    <property type="evidence" value="ECO:0007669"/>
    <property type="project" value="InterPro"/>
</dbReference>
<dbReference type="Proteomes" id="UP000078116">
    <property type="component" value="Unassembled WGS sequence"/>
</dbReference>
<evidence type="ECO:0000313" key="6">
    <source>
        <dbReference type="Proteomes" id="UP000078116"/>
    </source>
</evidence>
<comment type="caution">
    <text evidence="4">The sequence shown here is derived from an EMBL/GenBank/DDBJ whole genome shotgun (WGS) entry which is preliminary data.</text>
</comment>
<dbReference type="EMBL" id="LXJZ01000234">
    <property type="protein sequence ID" value="OAJ52289.1"/>
    <property type="molecule type" value="Genomic_DNA"/>
</dbReference>
<evidence type="ECO:0000313" key="4">
    <source>
        <dbReference type="EMBL" id="OAJ65726.1"/>
    </source>
</evidence>
<evidence type="ECO:0000313" key="5">
    <source>
        <dbReference type="Proteomes" id="UP000077961"/>
    </source>
</evidence>
<accession>A0A1A9NGD5</accession>
<dbReference type="InterPro" id="IPR002525">
    <property type="entry name" value="Transp_IS110-like_N"/>
</dbReference>
<dbReference type="Proteomes" id="UP000077961">
    <property type="component" value="Unassembled WGS sequence"/>
</dbReference>
<organism evidence="4 6">
    <name type="scientific">Paraburkholderia ginsengiterrae</name>
    <dbReference type="NCBI Taxonomy" id="1462993"/>
    <lineage>
        <taxon>Bacteria</taxon>
        <taxon>Pseudomonadati</taxon>
        <taxon>Pseudomonadota</taxon>
        <taxon>Betaproteobacteria</taxon>
        <taxon>Burkholderiales</taxon>
        <taxon>Burkholderiaceae</taxon>
        <taxon>Paraburkholderia</taxon>
    </lineage>
</organism>
<keyword evidence="5" id="KW-1185">Reference proteome</keyword>
<protein>
    <submittedName>
        <fullName evidence="4">Transposase</fullName>
    </submittedName>
</protein>
<dbReference type="GO" id="GO:0003677">
    <property type="term" value="F:DNA binding"/>
    <property type="evidence" value="ECO:0007669"/>
    <property type="project" value="InterPro"/>
</dbReference>
<dbReference type="EMBL" id="LXKA01000014">
    <property type="protein sequence ID" value="OAJ65726.1"/>
    <property type="molecule type" value="Genomic_DNA"/>
</dbReference>
<gene>
    <name evidence="3" type="ORF">A6V36_37385</name>
    <name evidence="4" type="ORF">A6V37_37535</name>
</gene>
<dbReference type="InterPro" id="IPR003346">
    <property type="entry name" value="Transposase_20"/>
</dbReference>
<dbReference type="PANTHER" id="PTHR33055:SF3">
    <property type="entry name" value="PUTATIVE TRANSPOSASE FOR IS117-RELATED"/>
    <property type="match status" value="1"/>
</dbReference>
<evidence type="ECO:0000259" key="2">
    <source>
        <dbReference type="Pfam" id="PF02371"/>
    </source>
</evidence>
<dbReference type="Pfam" id="PF02371">
    <property type="entry name" value="Transposase_20"/>
    <property type="match status" value="1"/>
</dbReference>
<dbReference type="InterPro" id="IPR047650">
    <property type="entry name" value="Transpos_IS110"/>
</dbReference>
<dbReference type="PANTHER" id="PTHR33055">
    <property type="entry name" value="TRANSPOSASE FOR INSERTION SEQUENCE ELEMENT IS1111A"/>
    <property type="match status" value="1"/>
</dbReference>
<evidence type="ECO:0000259" key="1">
    <source>
        <dbReference type="Pfam" id="PF01548"/>
    </source>
</evidence>
<dbReference type="AlphaFoldDB" id="A0A1A9NGD5"/>